<feature type="compositionally biased region" description="Pro residues" evidence="9">
    <location>
        <begin position="16"/>
        <end position="31"/>
    </location>
</feature>
<dbReference type="GO" id="GO:0016602">
    <property type="term" value="C:CCAAT-binding factor complex"/>
    <property type="evidence" value="ECO:0007669"/>
    <property type="project" value="InterPro"/>
</dbReference>
<evidence type="ECO:0000256" key="9">
    <source>
        <dbReference type="SAM" id="MobiDB-lite"/>
    </source>
</evidence>
<name>A0A061RZ44_9CHLO</name>
<keyword evidence="6 8" id="KW-0539">Nucleus</keyword>
<dbReference type="PANTHER" id="PTHR12632">
    <property type="entry name" value="TRANSCRIPTION FACTOR NF-Y ALPHA-RELATED"/>
    <property type="match status" value="1"/>
</dbReference>
<dbReference type="InterPro" id="IPR001289">
    <property type="entry name" value="NFYA"/>
</dbReference>
<dbReference type="GO" id="GO:0003700">
    <property type="term" value="F:DNA-binding transcription factor activity"/>
    <property type="evidence" value="ECO:0007669"/>
    <property type="project" value="UniProtKB-UniRule"/>
</dbReference>
<feature type="compositionally biased region" description="Low complexity" evidence="9">
    <location>
        <begin position="1"/>
        <end position="15"/>
    </location>
</feature>
<evidence type="ECO:0000256" key="3">
    <source>
        <dbReference type="ARBA" id="ARBA00023125"/>
    </source>
</evidence>
<evidence type="ECO:0000256" key="1">
    <source>
        <dbReference type="ARBA" id="ARBA00004123"/>
    </source>
</evidence>
<proteinExistence type="inferred from homology"/>
<feature type="region of interest" description="Disordered" evidence="9">
    <location>
        <begin position="120"/>
        <end position="139"/>
    </location>
</feature>
<dbReference type="GO" id="GO:0003677">
    <property type="term" value="F:DNA binding"/>
    <property type="evidence" value="ECO:0007669"/>
    <property type="project" value="UniProtKB-KW"/>
</dbReference>
<keyword evidence="2 8" id="KW-0805">Transcription regulation</keyword>
<organism evidence="10">
    <name type="scientific">Tetraselmis sp. GSL018</name>
    <dbReference type="NCBI Taxonomy" id="582737"/>
    <lineage>
        <taxon>Eukaryota</taxon>
        <taxon>Viridiplantae</taxon>
        <taxon>Chlorophyta</taxon>
        <taxon>core chlorophytes</taxon>
        <taxon>Chlorodendrophyceae</taxon>
        <taxon>Chlorodendrales</taxon>
        <taxon>Chlorodendraceae</taxon>
        <taxon>Tetraselmis</taxon>
    </lineage>
</organism>
<dbReference type="SMART" id="SM00521">
    <property type="entry name" value="CBF"/>
    <property type="match status" value="1"/>
</dbReference>
<dbReference type="AlphaFoldDB" id="A0A061RZ44"/>
<protein>
    <recommendedName>
        <fullName evidence="8">Nuclear transcription factor Y subunit</fullName>
    </recommendedName>
</protein>
<dbReference type="PROSITE" id="PS51152">
    <property type="entry name" value="NFYA_HAP2_2"/>
    <property type="match status" value="1"/>
</dbReference>
<keyword evidence="3 8" id="KW-0238">DNA-binding</keyword>
<feature type="compositionally biased region" description="Basic residues" evidence="9">
    <location>
        <begin position="120"/>
        <end position="133"/>
    </location>
</feature>
<evidence type="ECO:0000256" key="5">
    <source>
        <dbReference type="ARBA" id="ARBA00023163"/>
    </source>
</evidence>
<evidence type="ECO:0000313" key="10">
    <source>
        <dbReference type="EMBL" id="JAC75955.1"/>
    </source>
</evidence>
<dbReference type="Gene3D" id="6.10.250.2430">
    <property type="match status" value="1"/>
</dbReference>
<evidence type="ECO:0000256" key="6">
    <source>
        <dbReference type="ARBA" id="ARBA00023242"/>
    </source>
</evidence>
<feature type="compositionally biased region" description="Low complexity" evidence="9">
    <location>
        <begin position="32"/>
        <end position="44"/>
    </location>
</feature>
<comment type="subunit">
    <text evidence="7">Heterotrimeric transcription factor composed of three components, NF-YA, NF-YB and NF-YC. NF-YB and NF-YC must interact and dimerize for NF-YA association and DNA binding.</text>
</comment>
<evidence type="ECO:0000256" key="4">
    <source>
        <dbReference type="ARBA" id="ARBA00023159"/>
    </source>
</evidence>
<keyword evidence="4" id="KW-0010">Activator</keyword>
<dbReference type="PRINTS" id="PR00616">
    <property type="entry name" value="CCAATSUBUNTB"/>
</dbReference>
<dbReference type="PROSITE" id="PS00686">
    <property type="entry name" value="NFYA_HAP2_1"/>
    <property type="match status" value="1"/>
</dbReference>
<gene>
    <name evidence="10" type="primary">NFYA</name>
    <name evidence="10" type="ORF">TSPGSL018_21598</name>
</gene>
<dbReference type="EMBL" id="GBEZ01009649">
    <property type="protein sequence ID" value="JAC75955.1"/>
    <property type="molecule type" value="Transcribed_RNA"/>
</dbReference>
<dbReference type="InterPro" id="IPR018362">
    <property type="entry name" value="CCAAT-binding_factor_CS"/>
</dbReference>
<reference evidence="10" key="1">
    <citation type="submission" date="2014-05" db="EMBL/GenBank/DDBJ databases">
        <title>The transcriptome of the halophilic microalga Tetraselmis sp. GSL018 isolated from the Great Salt Lake, Utah.</title>
        <authorList>
            <person name="Jinkerson R.E."/>
            <person name="D'Adamo S."/>
            <person name="Posewitz M.C."/>
        </authorList>
    </citation>
    <scope>NUCLEOTIDE SEQUENCE</scope>
    <source>
        <strain evidence="10">GSL018</strain>
    </source>
</reference>
<evidence type="ECO:0000256" key="8">
    <source>
        <dbReference type="RuleBase" id="RU367155"/>
    </source>
</evidence>
<comment type="similarity">
    <text evidence="8">Belongs to the NFYA/HAP2 subunit family.</text>
</comment>
<dbReference type="Pfam" id="PF02045">
    <property type="entry name" value="CBFB_NFYA"/>
    <property type="match status" value="1"/>
</dbReference>
<comment type="subcellular location">
    <subcellularLocation>
        <location evidence="1 8">Nucleus</location>
    </subcellularLocation>
</comment>
<accession>A0A061RZ44</accession>
<evidence type="ECO:0000256" key="7">
    <source>
        <dbReference type="ARBA" id="ARBA00025911"/>
    </source>
</evidence>
<evidence type="ECO:0000256" key="2">
    <source>
        <dbReference type="ARBA" id="ARBA00023015"/>
    </source>
</evidence>
<feature type="region of interest" description="Disordered" evidence="9">
    <location>
        <begin position="1"/>
        <end position="55"/>
    </location>
</feature>
<comment type="function">
    <text evidence="8">Component of the sequence-specific heterotrimeric transcription factor (NF-Y) which specifically recognizes a 5'-CCAAT-3' box motif found in the promoters of its target genes.</text>
</comment>
<sequence>MLPQSSSGVPYGVPSGVPPVPPPVAHQPPQPAAAAAAMPTPSASLAGEPSSSAGQSRLVPIAAACGPQRVAIKPENQSAASDEDLVYVNAKQFNAIMRRRQQRAKAEQENRALTCRKPYLHKSRHNHAVRRPRGPGGRFLTAEELKEWRKKHQPEIEASDAD</sequence>
<keyword evidence="5 8" id="KW-0804">Transcription</keyword>